<accession>A0ABQ6IJ56</accession>
<proteinExistence type="predicted"/>
<organism evidence="2 3">
    <name type="scientific">Demequina litorisediminis</name>
    <dbReference type="NCBI Taxonomy" id="1849022"/>
    <lineage>
        <taxon>Bacteria</taxon>
        <taxon>Bacillati</taxon>
        <taxon>Actinomycetota</taxon>
        <taxon>Actinomycetes</taxon>
        <taxon>Micrococcales</taxon>
        <taxon>Demequinaceae</taxon>
        <taxon>Demequina</taxon>
    </lineage>
</organism>
<dbReference type="PANTHER" id="PTHR34351">
    <property type="entry name" value="SLR1927 PROTEIN-RELATED"/>
    <property type="match status" value="1"/>
</dbReference>
<sequence>MEASGGATARMSLTARGVGVLACGIVIGALGVGLSAPVMVYVGVAMTCAVVLAWVWMTLALGNFLRRFPYAERTIQPRPLTVGAPGTVRVSIRARHSRHGHARGLLARLQVREQAANELTGGATTRAAVTRTADELSLEYALTPVQRGRWDVGPALLHTSDPFGMLLSDTSFGSAEKVSVWPRVHDLTGTAGAMMGQADRVVLGARTPSADDAALREYREGDDLRRVHWASSARRGTMLVRSDEHAGRRPATVILDLPLGRQALEWSISAAASIAVSVLDTGHPVRLLDGADPAVASHLGQRGGDIARAELLDLTVDLASPVTRAAGDAHLRRSAAAAAEGALEGEVTVAIIDPATDDVLEALAPIGATGRAWAIVRADDRTADEAAATAARLSRAGWRATVVRAGDDIPAVWDTLLAMQDVA</sequence>
<keyword evidence="3" id="KW-1185">Reference proteome</keyword>
<evidence type="ECO:0000256" key="1">
    <source>
        <dbReference type="SAM" id="Phobius"/>
    </source>
</evidence>
<dbReference type="EMBL" id="BSUN01000001">
    <property type="protein sequence ID" value="GMA37153.1"/>
    <property type="molecule type" value="Genomic_DNA"/>
</dbReference>
<keyword evidence="1" id="KW-0812">Transmembrane</keyword>
<keyword evidence="1" id="KW-0472">Membrane</keyword>
<reference evidence="3" key="1">
    <citation type="journal article" date="2019" name="Int. J. Syst. Evol. Microbiol.">
        <title>The Global Catalogue of Microorganisms (GCM) 10K type strain sequencing project: providing services to taxonomists for standard genome sequencing and annotation.</title>
        <authorList>
            <consortium name="The Broad Institute Genomics Platform"/>
            <consortium name="The Broad Institute Genome Sequencing Center for Infectious Disease"/>
            <person name="Wu L."/>
            <person name="Ma J."/>
        </authorList>
    </citation>
    <scope>NUCLEOTIDE SEQUENCE [LARGE SCALE GENOMIC DNA]</scope>
    <source>
        <strain evidence="3">NBRC 112299</strain>
    </source>
</reference>
<dbReference type="Proteomes" id="UP001157125">
    <property type="component" value="Unassembled WGS sequence"/>
</dbReference>
<feature type="transmembrane region" description="Helical" evidence="1">
    <location>
        <begin position="38"/>
        <end position="65"/>
    </location>
</feature>
<protein>
    <recommendedName>
        <fullName evidence="4">DUF58 domain-containing protein</fullName>
    </recommendedName>
</protein>
<evidence type="ECO:0008006" key="4">
    <source>
        <dbReference type="Google" id="ProtNLM"/>
    </source>
</evidence>
<dbReference type="PANTHER" id="PTHR34351:SF1">
    <property type="entry name" value="SLR1927 PROTEIN"/>
    <property type="match status" value="1"/>
</dbReference>
<gene>
    <name evidence="2" type="ORF">GCM10025876_33570</name>
</gene>
<evidence type="ECO:0000313" key="3">
    <source>
        <dbReference type="Proteomes" id="UP001157125"/>
    </source>
</evidence>
<name>A0ABQ6IJ56_9MICO</name>
<keyword evidence="1" id="KW-1133">Transmembrane helix</keyword>
<comment type="caution">
    <text evidence="2">The sequence shown here is derived from an EMBL/GenBank/DDBJ whole genome shotgun (WGS) entry which is preliminary data.</text>
</comment>
<feature type="transmembrane region" description="Helical" evidence="1">
    <location>
        <begin position="12"/>
        <end position="32"/>
    </location>
</feature>
<evidence type="ECO:0000313" key="2">
    <source>
        <dbReference type="EMBL" id="GMA37153.1"/>
    </source>
</evidence>
<dbReference type="RefSeq" id="WP_284328972.1">
    <property type="nucleotide sequence ID" value="NZ_BSUN01000001.1"/>
</dbReference>